<dbReference type="AlphaFoldDB" id="A0A8J2QQF5"/>
<feature type="region of interest" description="Disordered" evidence="1">
    <location>
        <begin position="1"/>
        <end position="84"/>
    </location>
</feature>
<keyword evidence="3" id="KW-1185">Reference proteome</keyword>
<proteinExistence type="predicted"/>
<evidence type="ECO:0000256" key="1">
    <source>
        <dbReference type="SAM" id="MobiDB-lite"/>
    </source>
</evidence>
<sequence length="84" mass="9630">MSNTYESRRTVNPVQRGKPSSGIDTHSRRMNTGTRSQGRAYEYQQQRAAETDLPKRENSRSKPQNHVVQPSVVQDGKTDNRKRS</sequence>
<gene>
    <name evidence="2" type="ORF">DCHRY22_LOCUS7293</name>
</gene>
<comment type="caution">
    <text evidence="2">The sequence shown here is derived from an EMBL/GenBank/DDBJ whole genome shotgun (WGS) entry which is preliminary data.</text>
</comment>
<feature type="compositionally biased region" description="Polar residues" evidence="1">
    <location>
        <begin position="30"/>
        <end position="48"/>
    </location>
</feature>
<evidence type="ECO:0000313" key="2">
    <source>
        <dbReference type="EMBL" id="CAG9566688.1"/>
    </source>
</evidence>
<name>A0A8J2QQF5_9NEOP</name>
<feature type="compositionally biased region" description="Polar residues" evidence="1">
    <location>
        <begin position="61"/>
        <end position="72"/>
    </location>
</feature>
<dbReference type="Proteomes" id="UP000789524">
    <property type="component" value="Unassembled WGS sequence"/>
</dbReference>
<organism evidence="2 3">
    <name type="scientific">Danaus chrysippus</name>
    <name type="common">African queen</name>
    <dbReference type="NCBI Taxonomy" id="151541"/>
    <lineage>
        <taxon>Eukaryota</taxon>
        <taxon>Metazoa</taxon>
        <taxon>Ecdysozoa</taxon>
        <taxon>Arthropoda</taxon>
        <taxon>Hexapoda</taxon>
        <taxon>Insecta</taxon>
        <taxon>Pterygota</taxon>
        <taxon>Neoptera</taxon>
        <taxon>Endopterygota</taxon>
        <taxon>Lepidoptera</taxon>
        <taxon>Glossata</taxon>
        <taxon>Ditrysia</taxon>
        <taxon>Papilionoidea</taxon>
        <taxon>Nymphalidae</taxon>
        <taxon>Danainae</taxon>
        <taxon>Danaini</taxon>
        <taxon>Danaina</taxon>
        <taxon>Danaus</taxon>
        <taxon>Anosia</taxon>
    </lineage>
</organism>
<feature type="compositionally biased region" description="Basic and acidic residues" evidence="1">
    <location>
        <begin position="49"/>
        <end position="60"/>
    </location>
</feature>
<reference evidence="2" key="1">
    <citation type="submission" date="2021-09" db="EMBL/GenBank/DDBJ databases">
        <authorList>
            <person name="Martin H S."/>
        </authorList>
    </citation>
    <scope>NUCLEOTIDE SEQUENCE</scope>
</reference>
<accession>A0A8J2QQF5</accession>
<evidence type="ECO:0000313" key="3">
    <source>
        <dbReference type="Proteomes" id="UP000789524"/>
    </source>
</evidence>
<protein>
    <submittedName>
        <fullName evidence="2">(African queen) hypothetical protein</fullName>
    </submittedName>
</protein>
<dbReference type="EMBL" id="CAKASE010000057">
    <property type="protein sequence ID" value="CAG9566688.1"/>
    <property type="molecule type" value="Genomic_DNA"/>
</dbReference>
<feature type="compositionally biased region" description="Polar residues" evidence="1">
    <location>
        <begin position="1"/>
        <end position="13"/>
    </location>
</feature>